<evidence type="ECO:0000313" key="2">
    <source>
        <dbReference type="EMBL" id="EKX41847.1"/>
    </source>
</evidence>
<dbReference type="OrthoDB" id="2100241at2759"/>
<dbReference type="PaxDb" id="55529-EKX41847"/>
<dbReference type="RefSeq" id="XP_005828827.1">
    <property type="nucleotide sequence ID" value="XM_005828770.1"/>
</dbReference>
<reference evidence="2 4" key="1">
    <citation type="journal article" date="2012" name="Nature">
        <title>Algal genomes reveal evolutionary mosaicism and the fate of nucleomorphs.</title>
        <authorList>
            <consortium name="DOE Joint Genome Institute"/>
            <person name="Curtis B.A."/>
            <person name="Tanifuji G."/>
            <person name="Burki F."/>
            <person name="Gruber A."/>
            <person name="Irimia M."/>
            <person name="Maruyama S."/>
            <person name="Arias M.C."/>
            <person name="Ball S.G."/>
            <person name="Gile G.H."/>
            <person name="Hirakawa Y."/>
            <person name="Hopkins J.F."/>
            <person name="Kuo A."/>
            <person name="Rensing S.A."/>
            <person name="Schmutz J."/>
            <person name="Symeonidi A."/>
            <person name="Elias M."/>
            <person name="Eveleigh R.J."/>
            <person name="Herman E.K."/>
            <person name="Klute M.J."/>
            <person name="Nakayama T."/>
            <person name="Obornik M."/>
            <person name="Reyes-Prieto A."/>
            <person name="Armbrust E.V."/>
            <person name="Aves S.J."/>
            <person name="Beiko R.G."/>
            <person name="Coutinho P."/>
            <person name="Dacks J.B."/>
            <person name="Durnford D.G."/>
            <person name="Fast N.M."/>
            <person name="Green B.R."/>
            <person name="Grisdale C.J."/>
            <person name="Hempel F."/>
            <person name="Henrissat B."/>
            <person name="Hoppner M.P."/>
            <person name="Ishida K."/>
            <person name="Kim E."/>
            <person name="Koreny L."/>
            <person name="Kroth P.G."/>
            <person name="Liu Y."/>
            <person name="Malik S.B."/>
            <person name="Maier U.G."/>
            <person name="McRose D."/>
            <person name="Mock T."/>
            <person name="Neilson J.A."/>
            <person name="Onodera N.T."/>
            <person name="Poole A.M."/>
            <person name="Pritham E.J."/>
            <person name="Richards T.A."/>
            <person name="Rocap G."/>
            <person name="Roy S.W."/>
            <person name="Sarai C."/>
            <person name="Schaack S."/>
            <person name="Shirato S."/>
            <person name="Slamovits C.H."/>
            <person name="Spencer D.F."/>
            <person name="Suzuki S."/>
            <person name="Worden A.Z."/>
            <person name="Zauner S."/>
            <person name="Barry K."/>
            <person name="Bell C."/>
            <person name="Bharti A.K."/>
            <person name="Crow J.A."/>
            <person name="Grimwood J."/>
            <person name="Kramer R."/>
            <person name="Lindquist E."/>
            <person name="Lucas S."/>
            <person name="Salamov A."/>
            <person name="McFadden G.I."/>
            <person name="Lane C.E."/>
            <person name="Keeling P.J."/>
            <person name="Gray M.W."/>
            <person name="Grigoriev I.V."/>
            <person name="Archibald J.M."/>
        </authorList>
    </citation>
    <scope>NUCLEOTIDE SEQUENCE</scope>
    <source>
        <strain evidence="2 4">CCMP2712</strain>
    </source>
</reference>
<accession>L1J0N1</accession>
<protein>
    <recommendedName>
        <fullName evidence="1">PhoD-like phosphatase metallophosphatase domain-containing protein</fullName>
    </recommendedName>
</protein>
<dbReference type="CDD" id="cd07389">
    <property type="entry name" value="MPP_PhoD"/>
    <property type="match status" value="1"/>
</dbReference>
<dbReference type="KEGG" id="gtt:GUITHDRAFT_141605"/>
<feature type="domain" description="PhoD-like phosphatase metallophosphatase" evidence="1">
    <location>
        <begin position="177"/>
        <end position="377"/>
    </location>
</feature>
<dbReference type="AlphaFoldDB" id="L1J0N1"/>
<reference evidence="4" key="2">
    <citation type="submission" date="2012-11" db="EMBL/GenBank/DDBJ databases">
        <authorList>
            <person name="Kuo A."/>
            <person name="Curtis B.A."/>
            <person name="Tanifuji G."/>
            <person name="Burki F."/>
            <person name="Gruber A."/>
            <person name="Irimia M."/>
            <person name="Maruyama S."/>
            <person name="Arias M.C."/>
            <person name="Ball S.G."/>
            <person name="Gile G.H."/>
            <person name="Hirakawa Y."/>
            <person name="Hopkins J.F."/>
            <person name="Rensing S.A."/>
            <person name="Schmutz J."/>
            <person name="Symeonidi A."/>
            <person name="Elias M."/>
            <person name="Eveleigh R.J."/>
            <person name="Herman E.K."/>
            <person name="Klute M.J."/>
            <person name="Nakayama T."/>
            <person name="Obornik M."/>
            <person name="Reyes-Prieto A."/>
            <person name="Armbrust E.V."/>
            <person name="Aves S.J."/>
            <person name="Beiko R.G."/>
            <person name="Coutinho P."/>
            <person name="Dacks J.B."/>
            <person name="Durnford D.G."/>
            <person name="Fast N.M."/>
            <person name="Green B.R."/>
            <person name="Grisdale C."/>
            <person name="Hempe F."/>
            <person name="Henrissat B."/>
            <person name="Hoppner M.P."/>
            <person name="Ishida K.-I."/>
            <person name="Kim E."/>
            <person name="Koreny L."/>
            <person name="Kroth P.G."/>
            <person name="Liu Y."/>
            <person name="Malik S.-B."/>
            <person name="Maier U.G."/>
            <person name="McRose D."/>
            <person name="Mock T."/>
            <person name="Neilson J.A."/>
            <person name="Onodera N.T."/>
            <person name="Poole A.M."/>
            <person name="Pritham E.J."/>
            <person name="Richards T.A."/>
            <person name="Rocap G."/>
            <person name="Roy S.W."/>
            <person name="Sarai C."/>
            <person name="Schaack S."/>
            <person name="Shirato S."/>
            <person name="Slamovits C.H."/>
            <person name="Spencer D.F."/>
            <person name="Suzuki S."/>
            <person name="Worden A.Z."/>
            <person name="Zauner S."/>
            <person name="Barry K."/>
            <person name="Bell C."/>
            <person name="Bharti A.K."/>
            <person name="Crow J.A."/>
            <person name="Grimwood J."/>
            <person name="Kramer R."/>
            <person name="Lindquist E."/>
            <person name="Lucas S."/>
            <person name="Salamov A."/>
            <person name="McFadden G.I."/>
            <person name="Lane C.E."/>
            <person name="Keeling P.J."/>
            <person name="Gray M.W."/>
            <person name="Grigoriev I.V."/>
            <person name="Archibald J.M."/>
        </authorList>
    </citation>
    <scope>NUCLEOTIDE SEQUENCE</scope>
    <source>
        <strain evidence="4">CCMP2712</strain>
    </source>
</reference>
<dbReference type="InterPro" id="IPR052900">
    <property type="entry name" value="Phospholipid_Metab_Enz"/>
</dbReference>
<dbReference type="PANTHER" id="PTHR43606:SF2">
    <property type="entry name" value="ALKALINE PHOSPHATASE FAMILY PROTEIN (AFU_ORTHOLOGUE AFUA_5G03860)"/>
    <property type="match status" value="1"/>
</dbReference>
<proteinExistence type="predicted"/>
<gene>
    <name evidence="2" type="ORF">GUITHDRAFT_141605</name>
</gene>
<keyword evidence="4" id="KW-1185">Reference proteome</keyword>
<dbReference type="GeneID" id="17298550"/>
<organism evidence="2">
    <name type="scientific">Guillardia theta (strain CCMP2712)</name>
    <name type="common">Cryptophyte</name>
    <dbReference type="NCBI Taxonomy" id="905079"/>
    <lineage>
        <taxon>Eukaryota</taxon>
        <taxon>Cryptophyceae</taxon>
        <taxon>Pyrenomonadales</taxon>
        <taxon>Geminigeraceae</taxon>
        <taxon>Guillardia</taxon>
    </lineage>
</organism>
<dbReference type="InterPro" id="IPR038607">
    <property type="entry name" value="PhoD-like_sf"/>
</dbReference>
<dbReference type="SUPFAM" id="SSF56300">
    <property type="entry name" value="Metallo-dependent phosphatases"/>
    <property type="match status" value="1"/>
</dbReference>
<dbReference type="STRING" id="905079.L1J0N1"/>
<dbReference type="eggNOG" id="ENOG502QPM1">
    <property type="taxonomic scope" value="Eukaryota"/>
</dbReference>
<dbReference type="InterPro" id="IPR029052">
    <property type="entry name" value="Metallo-depent_PP-like"/>
</dbReference>
<dbReference type="Proteomes" id="UP000011087">
    <property type="component" value="Unassembled WGS sequence"/>
</dbReference>
<dbReference type="EnsemblProtists" id="EKX41847">
    <property type="protein sequence ID" value="EKX41847"/>
    <property type="gene ID" value="GUITHDRAFT_141605"/>
</dbReference>
<evidence type="ECO:0000259" key="1">
    <source>
        <dbReference type="Pfam" id="PF09423"/>
    </source>
</evidence>
<dbReference type="Gene3D" id="3.60.21.70">
    <property type="entry name" value="PhoD-like phosphatase"/>
    <property type="match status" value="1"/>
</dbReference>
<dbReference type="EMBL" id="JH993020">
    <property type="protein sequence ID" value="EKX41847.1"/>
    <property type="molecule type" value="Genomic_DNA"/>
</dbReference>
<name>L1J0N1_GUITC</name>
<reference evidence="3" key="3">
    <citation type="submission" date="2016-03" db="UniProtKB">
        <authorList>
            <consortium name="EnsemblProtists"/>
        </authorList>
    </citation>
    <scope>IDENTIFICATION</scope>
</reference>
<dbReference type="Pfam" id="PF09423">
    <property type="entry name" value="PhoD"/>
    <property type="match status" value="1"/>
</dbReference>
<evidence type="ECO:0000313" key="4">
    <source>
        <dbReference type="Proteomes" id="UP000011087"/>
    </source>
</evidence>
<evidence type="ECO:0000313" key="3">
    <source>
        <dbReference type="EnsemblProtists" id="EKX41847"/>
    </source>
</evidence>
<dbReference type="HOGENOM" id="CLU_580708_0_0_1"/>
<dbReference type="InterPro" id="IPR018946">
    <property type="entry name" value="PhoD-like_MPP"/>
</dbReference>
<dbReference type="PANTHER" id="PTHR43606">
    <property type="entry name" value="PHOSPHATASE, PUTATIVE (AFU_ORTHOLOGUE AFUA_6G08710)-RELATED"/>
    <property type="match status" value="1"/>
</dbReference>
<dbReference type="OMA" id="SGPMVGY"/>
<sequence length="471" mass="52672">MPCRVQLLATSLVLVPLMAWILSDSLLLSDVSPAVGLGLVDGTSAALWLWVRLDARGSGSVTCGEIVVNVSWWEVDGREGSALLPPYSMQAALESSPYMRSCVATVRLDQLQSRSRYEYSVTFAVPTRSRQDVRRGTFRTFMKPGESGSFSVVLGSCLQSIYGVPMFSLGRLRGAGDMFLFLGDAVYADAPFNFFSSYEHLYTLLLRDPYFSSLTSTTPSVFMYDDHEISNNWDGGETGLFADAIGNWTWFLGRRNRDAPPGSPPRARFFSFMQGDVSFMVLDTRAYRNTSAGTMLGKEQLRCVREWLESSRGSDGVKLRVIVSSVPFTLNTGNLSYVRSDGWAGFQEEREALLGWIHEMDEPVLFLSGDMHWSAIFMSGGILEVSSSPLFQFPMDPRMSSVQWNEEPIFYASMGLFHARLDFNTSAGEVKISISQASWWSGEIRELWVKTFTLEDLKPRKKKSQAFSKSP</sequence>